<evidence type="ECO:0000313" key="6">
    <source>
        <dbReference type="EMBL" id="CAA2996332.1"/>
    </source>
</evidence>
<evidence type="ECO:0000256" key="1">
    <source>
        <dbReference type="ARBA" id="ARBA00002235"/>
    </source>
</evidence>
<comment type="function">
    <text evidence="1">This is a key enzyme of plant metabolism catalyzing the first reaction in the biosynthesis from L-phenylalanine of a wide variety of natural products based on the phenylpropane skeleton.</text>
</comment>
<comment type="caution">
    <text evidence="6">The sequence shown here is derived from an EMBL/GenBank/DDBJ whole genome shotgun (WGS) entry which is preliminary data.</text>
</comment>
<dbReference type="EMBL" id="CACTIH010005523">
    <property type="protein sequence ID" value="CAA2996332.1"/>
    <property type="molecule type" value="Genomic_DNA"/>
</dbReference>
<reference evidence="6 7" key="1">
    <citation type="submission" date="2019-12" db="EMBL/GenBank/DDBJ databases">
        <authorList>
            <person name="Alioto T."/>
            <person name="Alioto T."/>
            <person name="Gomez Garrido J."/>
        </authorList>
    </citation>
    <scope>NUCLEOTIDE SEQUENCE [LARGE SCALE GENOMIC DNA]</scope>
</reference>
<comment type="similarity">
    <text evidence="2">Belongs to the PAL/histidase family.</text>
</comment>
<keyword evidence="5" id="KW-0585">Phenylalanine catabolism</keyword>
<organism evidence="6 7">
    <name type="scientific">Olea europaea subsp. europaea</name>
    <dbReference type="NCBI Taxonomy" id="158383"/>
    <lineage>
        <taxon>Eukaryota</taxon>
        <taxon>Viridiplantae</taxon>
        <taxon>Streptophyta</taxon>
        <taxon>Embryophyta</taxon>
        <taxon>Tracheophyta</taxon>
        <taxon>Spermatophyta</taxon>
        <taxon>Magnoliopsida</taxon>
        <taxon>eudicotyledons</taxon>
        <taxon>Gunneridae</taxon>
        <taxon>Pentapetalae</taxon>
        <taxon>asterids</taxon>
        <taxon>lamiids</taxon>
        <taxon>Lamiales</taxon>
        <taxon>Oleaceae</taxon>
        <taxon>Oleeae</taxon>
        <taxon>Olea</taxon>
    </lineage>
</organism>
<dbReference type="InterPro" id="IPR001106">
    <property type="entry name" value="Aromatic_Lyase"/>
</dbReference>
<dbReference type="InterPro" id="IPR024083">
    <property type="entry name" value="Fumarase/histidase_N"/>
</dbReference>
<dbReference type="EC" id="4.3.1.24" evidence="4"/>
<evidence type="ECO:0000256" key="2">
    <source>
        <dbReference type="ARBA" id="ARBA00007238"/>
    </source>
</evidence>
<dbReference type="Pfam" id="PF00221">
    <property type="entry name" value="Lyase_aromatic"/>
    <property type="match status" value="1"/>
</dbReference>
<protein>
    <recommendedName>
        <fullName evidence="4">phenylalanine ammonia-lyase</fullName>
        <ecNumber evidence="4">4.3.1.24</ecNumber>
    </recommendedName>
</protein>
<gene>
    <name evidence="6" type="ORF">OLEA9_A074282</name>
</gene>
<evidence type="ECO:0000313" key="7">
    <source>
        <dbReference type="Proteomes" id="UP000594638"/>
    </source>
</evidence>
<evidence type="ECO:0000256" key="5">
    <source>
        <dbReference type="ARBA" id="ARBA00023232"/>
    </source>
</evidence>
<name>A0A8S0SXA1_OLEEU</name>
<dbReference type="Proteomes" id="UP000594638">
    <property type="component" value="Unassembled WGS sequence"/>
</dbReference>
<dbReference type="OrthoDB" id="10051290at2759"/>
<dbReference type="GO" id="GO:0006559">
    <property type="term" value="P:L-phenylalanine catabolic process"/>
    <property type="evidence" value="ECO:0007669"/>
    <property type="project" value="UniProtKB-KW"/>
</dbReference>
<sequence length="154" mass="17261">MIEYDRFLNAGIFENGTEYCHTTTFRFEILEAITKFLNHNITLCLPLLGTISASGDLVLLSYIAGTLIGWPNSKAVGPTGETLNAEEAFKLAGVDLGFFELQPKEGLALVNFLLFERNAHQFDKEFFIVLVGQKLHGFQFVAQIDLPFLRLKSE</sequence>
<evidence type="ECO:0000256" key="4">
    <source>
        <dbReference type="ARBA" id="ARBA00012139"/>
    </source>
</evidence>
<accession>A0A8S0SXA1</accession>
<proteinExistence type="inferred from homology"/>
<dbReference type="SUPFAM" id="SSF48557">
    <property type="entry name" value="L-aspartase-like"/>
    <property type="match status" value="1"/>
</dbReference>
<dbReference type="AlphaFoldDB" id="A0A8S0SXA1"/>
<dbReference type="Gene3D" id="1.10.275.10">
    <property type="entry name" value="Fumarase/aspartase (N-terminal domain)"/>
    <property type="match status" value="1"/>
</dbReference>
<dbReference type="InterPro" id="IPR008948">
    <property type="entry name" value="L-Aspartase-like"/>
</dbReference>
<comment type="subunit">
    <text evidence="3">Homotetramer.</text>
</comment>
<keyword evidence="7" id="KW-1185">Reference proteome</keyword>
<dbReference type="Gramene" id="OE9A074282T1">
    <property type="protein sequence ID" value="OE9A074282C1"/>
    <property type="gene ID" value="OE9A074282"/>
</dbReference>
<dbReference type="GO" id="GO:0045548">
    <property type="term" value="F:phenylalanine ammonia-lyase activity"/>
    <property type="evidence" value="ECO:0007669"/>
    <property type="project" value="UniProtKB-EC"/>
</dbReference>
<dbReference type="PANTHER" id="PTHR10362">
    <property type="entry name" value="HISTIDINE AMMONIA-LYASE"/>
    <property type="match status" value="1"/>
</dbReference>
<evidence type="ECO:0000256" key="3">
    <source>
        <dbReference type="ARBA" id="ARBA00011881"/>
    </source>
</evidence>